<dbReference type="InterPro" id="IPR038883">
    <property type="entry name" value="AN11006-like"/>
</dbReference>
<proteinExistence type="predicted"/>
<evidence type="ECO:0000313" key="1">
    <source>
        <dbReference type="EMBL" id="CAF9931865.1"/>
    </source>
</evidence>
<dbReference type="InterPro" id="IPR032675">
    <property type="entry name" value="LRR_dom_sf"/>
</dbReference>
<evidence type="ECO:0000313" key="2">
    <source>
        <dbReference type="Proteomes" id="UP000664203"/>
    </source>
</evidence>
<name>A0A8H3IX19_9LECA</name>
<dbReference type="PANTHER" id="PTHR42085:SF2">
    <property type="entry name" value="F-BOX DOMAIN-CONTAINING PROTEIN"/>
    <property type="match status" value="1"/>
</dbReference>
<organism evidence="1 2">
    <name type="scientific">Alectoria fallacina</name>
    <dbReference type="NCBI Taxonomy" id="1903189"/>
    <lineage>
        <taxon>Eukaryota</taxon>
        <taxon>Fungi</taxon>
        <taxon>Dikarya</taxon>
        <taxon>Ascomycota</taxon>
        <taxon>Pezizomycotina</taxon>
        <taxon>Lecanoromycetes</taxon>
        <taxon>OSLEUM clade</taxon>
        <taxon>Lecanoromycetidae</taxon>
        <taxon>Lecanorales</taxon>
        <taxon>Lecanorineae</taxon>
        <taxon>Parmeliaceae</taxon>
        <taxon>Alectoria</taxon>
    </lineage>
</organism>
<dbReference type="PANTHER" id="PTHR42085">
    <property type="entry name" value="F-BOX DOMAIN-CONTAINING PROTEIN"/>
    <property type="match status" value="1"/>
</dbReference>
<dbReference type="OrthoDB" id="5272396at2759"/>
<keyword evidence="2" id="KW-1185">Reference proteome</keyword>
<protein>
    <submittedName>
        <fullName evidence="1">Uncharacterized protein</fullName>
    </submittedName>
</protein>
<accession>A0A8H3IX19</accession>
<dbReference type="SUPFAM" id="SSF52047">
    <property type="entry name" value="RNI-like"/>
    <property type="match status" value="1"/>
</dbReference>
<sequence length="502" mass="57596">MPTSFLDLPLELRDEIYKLIIPVERGADGEPLPDETDTTYWEDHPPRPWFGTLDDEPLPKCSKDVLRVGSRLLSTCRQVSDEAAPYVFGQQQLNFYRPRPALNWLDSIGQHHIRLRHVAVLGYSLTDQTLEEDGEVQIHMWASVLRKLSNVAFLSCLTNLRRGTRGPWLHENWCTIWDKDVVLEALRDLVHVRVMSIADAPQVTPQGPGMRESSLEPTFDKAFLETLILTGHSVAGIKWYPEDYFDRLTSLKHLTILNGLRMQSGNSRVSNDFFSHIAPLRSLTWQGFYLTNSHRKAFTTYHGGTIQFLELDIRMKYLEDWTAQRSEESTCLDSLTKMFAALPVLKALNLRYWYDCARLIENLPRGLRVLSLSGGVQNTRFPRTDESLGHALRKLLDRCPQLAHVRLTMEQRIVGEDHMGRCGTLSTHTHAALEYLSSKIKDTFVTGCIARRCNRNAPMCPELTDEILQCWKRLPRYPISNIDLDHPWERDYAALESVIGLT</sequence>
<gene>
    <name evidence="1" type="ORF">ALECFALPRED_005113</name>
</gene>
<comment type="caution">
    <text evidence="1">The sequence shown here is derived from an EMBL/GenBank/DDBJ whole genome shotgun (WGS) entry which is preliminary data.</text>
</comment>
<dbReference type="AlphaFoldDB" id="A0A8H3IX19"/>
<reference evidence="1" key="1">
    <citation type="submission" date="2021-03" db="EMBL/GenBank/DDBJ databases">
        <authorList>
            <person name="Tagirdzhanova G."/>
        </authorList>
    </citation>
    <scope>NUCLEOTIDE SEQUENCE</scope>
</reference>
<dbReference type="Proteomes" id="UP000664203">
    <property type="component" value="Unassembled WGS sequence"/>
</dbReference>
<dbReference type="Gene3D" id="3.80.10.10">
    <property type="entry name" value="Ribonuclease Inhibitor"/>
    <property type="match status" value="1"/>
</dbReference>
<dbReference type="EMBL" id="CAJPDR010000314">
    <property type="protein sequence ID" value="CAF9931865.1"/>
    <property type="molecule type" value="Genomic_DNA"/>
</dbReference>